<dbReference type="EMBL" id="AILW01000016">
    <property type="protein sequence ID" value="EJF82595.1"/>
    <property type="molecule type" value="Genomic_DNA"/>
</dbReference>
<evidence type="ECO:0000313" key="3">
    <source>
        <dbReference type="Proteomes" id="UP000008942"/>
    </source>
</evidence>
<evidence type="ECO:0000313" key="2">
    <source>
        <dbReference type="EMBL" id="EJF82595.1"/>
    </source>
</evidence>
<evidence type="ECO:0000256" key="1">
    <source>
        <dbReference type="SAM" id="Phobius"/>
    </source>
</evidence>
<keyword evidence="3" id="KW-1185">Reference proteome</keyword>
<gene>
    <name evidence="2" type="ORF">MCU_01392</name>
</gene>
<organism evidence="2 3">
    <name type="scientific">Bartonella elizabethae Re6043vi</name>
    <dbReference type="NCBI Taxonomy" id="1094554"/>
    <lineage>
        <taxon>Bacteria</taxon>
        <taxon>Pseudomonadati</taxon>
        <taxon>Pseudomonadota</taxon>
        <taxon>Alphaproteobacteria</taxon>
        <taxon>Hyphomicrobiales</taxon>
        <taxon>Bartonellaceae</taxon>
        <taxon>Bartonella</taxon>
    </lineage>
</organism>
<keyword evidence="1" id="KW-1133">Transmembrane helix</keyword>
<protein>
    <submittedName>
        <fullName evidence="2">Uncharacterized protein</fullName>
    </submittedName>
</protein>
<proteinExistence type="predicted"/>
<feature type="transmembrane region" description="Helical" evidence="1">
    <location>
        <begin position="6"/>
        <end position="24"/>
    </location>
</feature>
<comment type="caution">
    <text evidence="2">The sequence shown here is derived from an EMBL/GenBank/DDBJ whole genome shotgun (WGS) entry which is preliminary data.</text>
</comment>
<keyword evidence="1" id="KW-0812">Transmembrane</keyword>
<name>A0ABN0GJQ7_BAREL</name>
<reference evidence="2 3" key="1">
    <citation type="submission" date="2012-03" db="EMBL/GenBank/DDBJ databases">
        <title>The Genome Sequence of Bartonella elizabethae Re6043vi.</title>
        <authorList>
            <consortium name="The Broad Institute Genome Sequencing Platform"/>
            <consortium name="The Broad Institute Genome Sequencing Center for Infectious Disease"/>
            <person name="Feldgarden M."/>
            <person name="Kirby J."/>
            <person name="Kosoy M."/>
            <person name="Birtles R."/>
            <person name="Probert W.S."/>
            <person name="Chiaraviglio L."/>
            <person name="Young S.K."/>
            <person name="Zeng Q."/>
            <person name="Gargeya S."/>
            <person name="Fitzgerald M."/>
            <person name="Haas B."/>
            <person name="Abouelleil A."/>
            <person name="Alvarado L."/>
            <person name="Arachchi H.M."/>
            <person name="Berlin A."/>
            <person name="Chapman S.B."/>
            <person name="Gearin G."/>
            <person name="Goldberg J."/>
            <person name="Griggs A."/>
            <person name="Gujja S."/>
            <person name="Hansen M."/>
            <person name="Heiman D."/>
            <person name="Howarth C."/>
            <person name="Larimer J."/>
            <person name="Lui A."/>
            <person name="MacDonald P.J.P."/>
            <person name="McCowen C."/>
            <person name="Montmayeur A."/>
            <person name="Murphy C."/>
            <person name="Neiman D."/>
            <person name="Pearson M."/>
            <person name="Priest M."/>
            <person name="Roberts A."/>
            <person name="Saif S."/>
            <person name="Shea T."/>
            <person name="Sisk P."/>
            <person name="Stolte C."/>
            <person name="Sykes S."/>
            <person name="Wortman J."/>
            <person name="Nusbaum C."/>
            <person name="Birren B."/>
        </authorList>
    </citation>
    <scope>NUCLEOTIDE SEQUENCE [LARGE SCALE GENOMIC DNA]</scope>
    <source>
        <strain evidence="2 3">Re6043vi</strain>
    </source>
</reference>
<keyword evidence="1" id="KW-0472">Membrane</keyword>
<dbReference type="RefSeq" id="WP_005774655.1">
    <property type="nucleotide sequence ID" value="NZ_JH725141.1"/>
</dbReference>
<sequence>MVFITYPSIFSGFSCAIFILHFFFPEDDSGDLKDQKYAFQDKNHPHYAPKLAAIVAAWEAVSEAAPSKNVKKTLIKWIREHAIQYKLVDDDNRPREKLIEE</sequence>
<dbReference type="Proteomes" id="UP000008942">
    <property type="component" value="Unassembled WGS sequence"/>
</dbReference>
<accession>A0ABN0GJQ7</accession>